<organism evidence="1 2">
    <name type="scientific">Paramuricea clavata</name>
    <name type="common">Red gorgonian</name>
    <name type="synonym">Violescent sea-whip</name>
    <dbReference type="NCBI Taxonomy" id="317549"/>
    <lineage>
        <taxon>Eukaryota</taxon>
        <taxon>Metazoa</taxon>
        <taxon>Cnidaria</taxon>
        <taxon>Anthozoa</taxon>
        <taxon>Octocorallia</taxon>
        <taxon>Malacalcyonacea</taxon>
        <taxon>Plexauridae</taxon>
        <taxon>Paramuricea</taxon>
    </lineage>
</organism>
<sequence>MAKAYPELCASTHGSAKKTKEQMLHDAFLGAIDNSMSQKIKSDSKHRDLNLAQLSEELDRLELVLNDRGSRQNIVEKEGAKQLHLFMLNASPFAVFKLKGDREQSSAKINSFSAAKKFITLTGTVAQSGSREFTCDSGAAVSVIPMALAKELTLNESSTNYTSRRDG</sequence>
<evidence type="ECO:0000313" key="2">
    <source>
        <dbReference type="Proteomes" id="UP001152795"/>
    </source>
</evidence>
<reference evidence="1" key="1">
    <citation type="submission" date="2020-04" db="EMBL/GenBank/DDBJ databases">
        <authorList>
            <person name="Alioto T."/>
            <person name="Alioto T."/>
            <person name="Gomez Garrido J."/>
        </authorList>
    </citation>
    <scope>NUCLEOTIDE SEQUENCE</scope>
    <source>
        <strain evidence="1">A484AB</strain>
    </source>
</reference>
<comment type="caution">
    <text evidence="1">The sequence shown here is derived from an EMBL/GenBank/DDBJ whole genome shotgun (WGS) entry which is preliminary data.</text>
</comment>
<proteinExistence type="predicted"/>
<evidence type="ECO:0000313" key="1">
    <source>
        <dbReference type="EMBL" id="CAB4032688.1"/>
    </source>
</evidence>
<name>A0A7D9JN29_PARCT</name>
<gene>
    <name evidence="1" type="ORF">PACLA_8A016450</name>
</gene>
<keyword evidence="2" id="KW-1185">Reference proteome</keyword>
<dbReference type="AlphaFoldDB" id="A0A7D9JN29"/>
<protein>
    <submittedName>
        <fullName evidence="1">Uncharacterized protein</fullName>
    </submittedName>
</protein>
<accession>A0A7D9JN29</accession>
<dbReference type="EMBL" id="CACRXK020018606">
    <property type="protein sequence ID" value="CAB4032688.1"/>
    <property type="molecule type" value="Genomic_DNA"/>
</dbReference>
<dbReference type="Proteomes" id="UP001152795">
    <property type="component" value="Unassembled WGS sequence"/>
</dbReference>